<keyword evidence="11" id="KW-0234">DNA repair</keyword>
<dbReference type="InterPro" id="IPR045028">
    <property type="entry name" value="DinG/Rad3-like"/>
</dbReference>
<dbReference type="SMART" id="SM00491">
    <property type="entry name" value="HELICc2"/>
    <property type="match status" value="1"/>
</dbReference>
<dbReference type="Proteomes" id="UP000295341">
    <property type="component" value="Unassembled WGS sequence"/>
</dbReference>
<dbReference type="GO" id="GO:0006281">
    <property type="term" value="P:DNA repair"/>
    <property type="evidence" value="ECO:0007669"/>
    <property type="project" value="UniProtKB-KW"/>
</dbReference>
<dbReference type="RefSeq" id="WP_133882627.1">
    <property type="nucleotide sequence ID" value="NZ_MWIN01000019.1"/>
</dbReference>
<evidence type="ECO:0000256" key="4">
    <source>
        <dbReference type="ARBA" id="ARBA00022763"/>
    </source>
</evidence>
<dbReference type="InterPro" id="IPR027417">
    <property type="entry name" value="P-loop_NTPase"/>
</dbReference>
<feature type="domain" description="Helicase ATP-binding" evidence="14">
    <location>
        <begin position="180"/>
        <end position="437"/>
    </location>
</feature>
<dbReference type="GO" id="GO:0046872">
    <property type="term" value="F:metal ion binding"/>
    <property type="evidence" value="ECO:0007669"/>
    <property type="project" value="UniProtKB-KW"/>
</dbReference>
<evidence type="ECO:0000256" key="11">
    <source>
        <dbReference type="ARBA" id="ARBA00023204"/>
    </source>
</evidence>
<accession>A0A4S3K259</accession>
<dbReference type="PROSITE" id="PS51193">
    <property type="entry name" value="HELICASE_ATP_BIND_2"/>
    <property type="match status" value="1"/>
</dbReference>
<keyword evidence="4" id="KW-0227">DNA damage</keyword>
<evidence type="ECO:0000313" key="15">
    <source>
        <dbReference type="EMBL" id="TDU26409.1"/>
    </source>
</evidence>
<dbReference type="PANTHER" id="PTHR11472">
    <property type="entry name" value="DNA REPAIR DEAD HELICASE RAD3/XP-D SUBFAMILY MEMBER"/>
    <property type="match status" value="1"/>
</dbReference>
<evidence type="ECO:0000256" key="12">
    <source>
        <dbReference type="ARBA" id="ARBA00023235"/>
    </source>
</evidence>
<keyword evidence="8" id="KW-0408">Iron</keyword>
<keyword evidence="9" id="KW-0411">Iron-sulfur</keyword>
<evidence type="ECO:0000256" key="1">
    <source>
        <dbReference type="ARBA" id="ARBA00022485"/>
    </source>
</evidence>
<evidence type="ECO:0000256" key="3">
    <source>
        <dbReference type="ARBA" id="ARBA00022741"/>
    </source>
</evidence>
<keyword evidence="10" id="KW-0238">DNA-binding</keyword>
<keyword evidence="7" id="KW-0067">ATP-binding</keyword>
<keyword evidence="2" id="KW-0479">Metal-binding</keyword>
<gene>
    <name evidence="15" type="ORF">DFR24_3433</name>
</gene>
<evidence type="ECO:0000313" key="16">
    <source>
        <dbReference type="Proteomes" id="UP000295341"/>
    </source>
</evidence>
<dbReference type="Pfam" id="PF06733">
    <property type="entry name" value="DEAD_2"/>
    <property type="match status" value="1"/>
</dbReference>
<dbReference type="Gene3D" id="1.10.275.30">
    <property type="match status" value="1"/>
</dbReference>
<dbReference type="Gene3D" id="3.40.50.300">
    <property type="entry name" value="P-loop containing nucleotide triphosphate hydrolases"/>
    <property type="match status" value="2"/>
</dbReference>
<evidence type="ECO:0000256" key="7">
    <source>
        <dbReference type="ARBA" id="ARBA00022840"/>
    </source>
</evidence>
<comment type="caution">
    <text evidence="15">The sequence shown here is derived from an EMBL/GenBank/DDBJ whole genome shotgun (WGS) entry which is preliminary data.</text>
</comment>
<dbReference type="InterPro" id="IPR006554">
    <property type="entry name" value="Helicase-like_DEXD_c2"/>
</dbReference>
<dbReference type="SMART" id="SM00488">
    <property type="entry name" value="DEXDc2"/>
    <property type="match status" value="1"/>
</dbReference>
<dbReference type="SUPFAM" id="SSF52540">
    <property type="entry name" value="P-loop containing nucleoside triphosphate hydrolases"/>
    <property type="match status" value="2"/>
</dbReference>
<dbReference type="InterPro" id="IPR010614">
    <property type="entry name" value="RAD3-like_helicase_DEAD"/>
</dbReference>
<dbReference type="GO" id="GO:0005524">
    <property type="term" value="F:ATP binding"/>
    <property type="evidence" value="ECO:0007669"/>
    <property type="project" value="UniProtKB-KW"/>
</dbReference>
<evidence type="ECO:0000256" key="8">
    <source>
        <dbReference type="ARBA" id="ARBA00023004"/>
    </source>
</evidence>
<reference evidence="15 16" key="1">
    <citation type="submission" date="2019-03" db="EMBL/GenBank/DDBJ databases">
        <title>Genomic Encyclopedia of Type Strains, Phase IV (KMG-IV): sequencing the most valuable type-strain genomes for metagenomic binning, comparative biology and taxonomic classification.</title>
        <authorList>
            <person name="Goeker M."/>
        </authorList>
    </citation>
    <scope>NUCLEOTIDE SEQUENCE [LARGE SCALE GENOMIC DNA]</scope>
    <source>
        <strain evidence="15 16">DSM 26377</strain>
    </source>
</reference>
<dbReference type="AlphaFoldDB" id="A0A4S3K259"/>
<dbReference type="GO" id="GO:0003677">
    <property type="term" value="F:DNA binding"/>
    <property type="evidence" value="ECO:0007669"/>
    <property type="project" value="UniProtKB-KW"/>
</dbReference>
<dbReference type="InterPro" id="IPR006555">
    <property type="entry name" value="ATP-dep_Helicase_C"/>
</dbReference>
<protein>
    <submittedName>
        <fullName evidence="15">DNA excision repair protein ERCC-2</fullName>
    </submittedName>
</protein>
<dbReference type="PANTHER" id="PTHR11472:SF34">
    <property type="entry name" value="REGULATOR OF TELOMERE ELONGATION HELICASE 1"/>
    <property type="match status" value="1"/>
</dbReference>
<keyword evidence="1" id="KW-0004">4Fe-4S</keyword>
<evidence type="ECO:0000256" key="9">
    <source>
        <dbReference type="ARBA" id="ARBA00023014"/>
    </source>
</evidence>
<evidence type="ECO:0000256" key="2">
    <source>
        <dbReference type="ARBA" id="ARBA00022723"/>
    </source>
</evidence>
<name>A0A4S3K259_9GAMM</name>
<evidence type="ECO:0000259" key="14">
    <source>
        <dbReference type="PROSITE" id="PS51193"/>
    </source>
</evidence>
<dbReference type="GO" id="GO:0016818">
    <property type="term" value="F:hydrolase activity, acting on acid anhydrides, in phosphorus-containing anhydrides"/>
    <property type="evidence" value="ECO:0007669"/>
    <property type="project" value="InterPro"/>
</dbReference>
<sequence>MSAAPATDTYRISVRELVEFTAKTGDLDLRFTPAPTAEEGIAGHARVQTRRGAGYVRELPLTAHHESLLLRGRADGCSADGNELEEIKTFRGRLDRIPSQHTALHWAQLKLYGAMHCREKGLEQVSLKLTYFDIVREKETSFCEVYPLADLEQFFEDHCGRFLAWARQEQAHRRHRNEDLATLAFPFAEFHAGQRHLAEAVFRTGRDGGCLMAQAPTGIGKTVGTLFPLLKACARGEIDKIFFLTAKTPGRQLALDAVHRLRASDPARPLRLLELVARDKACVHPDKACHGDSCPLAKGFYDRLPAARTAAAVTPHLGQAAVRRLADEHAICPYYLGQEMARWSDVIVGDYNYYFDGSALLNALTTANDWKVALLVDEAHNLLERGRAMYSAELDQARFAAVRSAAPVALKAAMDRVNREWNRLVRDQEADYQVYAAPPLALVEALGKLTSAITDHLGEAPDRIDPGLQEFLFDALHFRALADVFGPHSIFDVSLRHFGGRRSKPAAMLCLRNVVPAPFLSTRLAAAQSAVLFSATLSPTPFYRDMLGVPEAAKTLDVASPFSSDQLDVRSVGHVSTRFPDRARSVAPIADVIAAQYRERPGNYLAFFSSFDYLREIASGLAQRHPDVPQWSQTRGMDEAARTAFLEHFAPDGQGIGFAVLGGAFAEGIDLPGSRLIGAFVATLGQPQVNPVNEQMKDCIERLFGKGYDYTYFYPGIQKVVQAAGRVIRTASDEGTLLLIDDRFERRSVRALLPPWWRVRAACVPAGDRIPAVGEPR</sequence>
<organism evidence="15 16">
    <name type="scientific">Panacagrimonas perspica</name>
    <dbReference type="NCBI Taxonomy" id="381431"/>
    <lineage>
        <taxon>Bacteria</taxon>
        <taxon>Pseudomonadati</taxon>
        <taxon>Pseudomonadota</taxon>
        <taxon>Gammaproteobacteria</taxon>
        <taxon>Nevskiales</taxon>
        <taxon>Nevskiaceae</taxon>
        <taxon>Panacagrimonas</taxon>
    </lineage>
</organism>
<evidence type="ECO:0000256" key="13">
    <source>
        <dbReference type="ARBA" id="ARBA00038058"/>
    </source>
</evidence>
<keyword evidence="3" id="KW-0547">Nucleotide-binding</keyword>
<evidence type="ECO:0000256" key="10">
    <source>
        <dbReference type="ARBA" id="ARBA00023125"/>
    </source>
</evidence>
<dbReference type="Pfam" id="PF13307">
    <property type="entry name" value="Helicase_C_2"/>
    <property type="match status" value="1"/>
</dbReference>
<dbReference type="EMBL" id="SOBT01000010">
    <property type="protein sequence ID" value="TDU26409.1"/>
    <property type="molecule type" value="Genomic_DNA"/>
</dbReference>
<keyword evidence="12" id="KW-0413">Isomerase</keyword>
<dbReference type="InterPro" id="IPR014013">
    <property type="entry name" value="Helic_SF1/SF2_ATP-bd_DinG/Rad3"/>
</dbReference>
<evidence type="ECO:0000256" key="6">
    <source>
        <dbReference type="ARBA" id="ARBA00022806"/>
    </source>
</evidence>
<dbReference type="OrthoDB" id="9765586at2"/>
<keyword evidence="6" id="KW-0347">Helicase</keyword>
<evidence type="ECO:0000256" key="5">
    <source>
        <dbReference type="ARBA" id="ARBA00022801"/>
    </source>
</evidence>
<dbReference type="GO" id="GO:0003678">
    <property type="term" value="F:DNA helicase activity"/>
    <property type="evidence" value="ECO:0007669"/>
    <property type="project" value="InterPro"/>
</dbReference>
<keyword evidence="5" id="KW-0378">Hydrolase</keyword>
<proteinExistence type="inferred from homology"/>
<keyword evidence="16" id="KW-1185">Reference proteome</keyword>
<comment type="similarity">
    <text evidence="13">Belongs to the helicase family. DinG subfamily.</text>
</comment>
<dbReference type="GO" id="GO:0051539">
    <property type="term" value="F:4 iron, 4 sulfur cluster binding"/>
    <property type="evidence" value="ECO:0007669"/>
    <property type="project" value="UniProtKB-KW"/>
</dbReference>